<dbReference type="Proteomes" id="UP001341840">
    <property type="component" value="Unassembled WGS sequence"/>
</dbReference>
<protein>
    <submittedName>
        <fullName evidence="2">Uncharacterized protein</fullName>
    </submittedName>
</protein>
<organism evidence="2 3">
    <name type="scientific">Stylosanthes scabra</name>
    <dbReference type="NCBI Taxonomy" id="79078"/>
    <lineage>
        <taxon>Eukaryota</taxon>
        <taxon>Viridiplantae</taxon>
        <taxon>Streptophyta</taxon>
        <taxon>Embryophyta</taxon>
        <taxon>Tracheophyta</taxon>
        <taxon>Spermatophyta</taxon>
        <taxon>Magnoliopsida</taxon>
        <taxon>eudicotyledons</taxon>
        <taxon>Gunneridae</taxon>
        <taxon>Pentapetalae</taxon>
        <taxon>rosids</taxon>
        <taxon>fabids</taxon>
        <taxon>Fabales</taxon>
        <taxon>Fabaceae</taxon>
        <taxon>Papilionoideae</taxon>
        <taxon>50 kb inversion clade</taxon>
        <taxon>dalbergioids sensu lato</taxon>
        <taxon>Dalbergieae</taxon>
        <taxon>Pterocarpus clade</taxon>
        <taxon>Stylosanthes</taxon>
    </lineage>
</organism>
<reference evidence="2 3" key="1">
    <citation type="journal article" date="2023" name="Plants (Basel)">
        <title>Bridging the Gap: Combining Genomics and Transcriptomics Approaches to Understand Stylosanthes scabra, an Orphan Legume from the Brazilian Caatinga.</title>
        <authorList>
            <person name="Ferreira-Neto J.R.C."/>
            <person name="da Silva M.D."/>
            <person name="Binneck E."/>
            <person name="de Melo N.F."/>
            <person name="da Silva R.H."/>
            <person name="de Melo A.L.T.M."/>
            <person name="Pandolfi V."/>
            <person name="Bustamante F.O."/>
            <person name="Brasileiro-Vidal A.C."/>
            <person name="Benko-Iseppon A.M."/>
        </authorList>
    </citation>
    <scope>NUCLEOTIDE SEQUENCE [LARGE SCALE GENOMIC DNA]</scope>
    <source>
        <tissue evidence="2">Leaves</tissue>
    </source>
</reference>
<feature type="region of interest" description="Disordered" evidence="1">
    <location>
        <begin position="109"/>
        <end position="131"/>
    </location>
</feature>
<evidence type="ECO:0000313" key="3">
    <source>
        <dbReference type="Proteomes" id="UP001341840"/>
    </source>
</evidence>
<gene>
    <name evidence="2" type="ORF">PIB30_013335</name>
</gene>
<comment type="caution">
    <text evidence="2">The sequence shown here is derived from an EMBL/GenBank/DDBJ whole genome shotgun (WGS) entry which is preliminary data.</text>
</comment>
<feature type="compositionally biased region" description="Gly residues" evidence="1">
    <location>
        <begin position="117"/>
        <end position="131"/>
    </location>
</feature>
<evidence type="ECO:0000256" key="1">
    <source>
        <dbReference type="SAM" id="MobiDB-lite"/>
    </source>
</evidence>
<sequence length="131" mass="14672">MRVIRVVGLPYKVYTVWARHQNEKTCERWKFSNGNGANKSEVVWGFFVQLVLLGPVLTVGRKKQSQLVKFQEIITAIAAWKKKWYSGTLLLRTGVGEFWDKRTERRGLNGSDDRGRGGGIGGGDGGIEVGF</sequence>
<evidence type="ECO:0000313" key="2">
    <source>
        <dbReference type="EMBL" id="MED6156303.1"/>
    </source>
</evidence>
<name>A0ABU6U984_9FABA</name>
<dbReference type="EMBL" id="JASCZI010120863">
    <property type="protein sequence ID" value="MED6156303.1"/>
    <property type="molecule type" value="Genomic_DNA"/>
</dbReference>
<proteinExistence type="predicted"/>
<keyword evidence="3" id="KW-1185">Reference proteome</keyword>
<accession>A0ABU6U984</accession>